<dbReference type="Pfam" id="PF08022">
    <property type="entry name" value="FAD_binding_8"/>
    <property type="match status" value="1"/>
</dbReference>
<keyword evidence="9" id="KW-1185">Reference proteome</keyword>
<dbReference type="GeneID" id="19951593"/>
<dbReference type="InterPro" id="IPR013130">
    <property type="entry name" value="Fe3_Rdtase_TM_dom"/>
</dbReference>
<dbReference type="CDD" id="cd06186">
    <property type="entry name" value="NOX_Duox_like_FAD_NADP"/>
    <property type="match status" value="1"/>
</dbReference>
<feature type="domain" description="FAD-binding FR-type" evidence="7">
    <location>
        <begin position="349"/>
        <end position="455"/>
    </location>
</feature>
<dbReference type="InterPro" id="IPR013121">
    <property type="entry name" value="Fe_red_NAD-bd_6"/>
</dbReference>
<evidence type="ECO:0000256" key="6">
    <source>
        <dbReference type="SAM" id="Phobius"/>
    </source>
</evidence>
<feature type="transmembrane region" description="Helical" evidence="6">
    <location>
        <begin position="601"/>
        <end position="617"/>
    </location>
</feature>
<keyword evidence="4" id="KW-0560">Oxidoreductase</keyword>
<evidence type="ECO:0000256" key="1">
    <source>
        <dbReference type="ARBA" id="ARBA00004141"/>
    </source>
</evidence>
<feature type="transmembrane region" description="Helical" evidence="6">
    <location>
        <begin position="54"/>
        <end position="76"/>
    </location>
</feature>
<dbReference type="PANTHER" id="PTHR11972:SF193">
    <property type="entry name" value="FAD-BINDING FR-TYPE DOMAIN-CONTAINING PROTEIN"/>
    <property type="match status" value="1"/>
</dbReference>
<feature type="transmembrane region" description="Helical" evidence="6">
    <location>
        <begin position="194"/>
        <end position="212"/>
    </location>
</feature>
<feature type="transmembrane region" description="Helical" evidence="6">
    <location>
        <begin position="106"/>
        <end position="125"/>
    </location>
</feature>
<dbReference type="InterPro" id="IPR039261">
    <property type="entry name" value="FNR_nucleotide-bd"/>
</dbReference>
<dbReference type="Pfam" id="PF01794">
    <property type="entry name" value="Ferric_reduct"/>
    <property type="match status" value="1"/>
</dbReference>
<dbReference type="GO" id="GO:0005886">
    <property type="term" value="C:plasma membrane"/>
    <property type="evidence" value="ECO:0007669"/>
    <property type="project" value="TreeGrafter"/>
</dbReference>
<dbReference type="InterPro" id="IPR013112">
    <property type="entry name" value="FAD-bd_8"/>
</dbReference>
<dbReference type="EMBL" id="JH767169">
    <property type="protein sequence ID" value="EQC31261.1"/>
    <property type="molecule type" value="Genomic_DNA"/>
</dbReference>
<evidence type="ECO:0000256" key="5">
    <source>
        <dbReference type="ARBA" id="ARBA00023136"/>
    </source>
</evidence>
<gene>
    <name evidence="8" type="ORF">SDRG_10866</name>
</gene>
<dbReference type="GO" id="GO:0016491">
    <property type="term" value="F:oxidoreductase activity"/>
    <property type="evidence" value="ECO:0007669"/>
    <property type="project" value="UniProtKB-KW"/>
</dbReference>
<organism evidence="8 9">
    <name type="scientific">Saprolegnia diclina (strain VS20)</name>
    <dbReference type="NCBI Taxonomy" id="1156394"/>
    <lineage>
        <taxon>Eukaryota</taxon>
        <taxon>Sar</taxon>
        <taxon>Stramenopiles</taxon>
        <taxon>Oomycota</taxon>
        <taxon>Saprolegniomycetes</taxon>
        <taxon>Saprolegniales</taxon>
        <taxon>Saprolegniaceae</taxon>
        <taxon>Saprolegnia</taxon>
    </lineage>
</organism>
<dbReference type="PANTHER" id="PTHR11972">
    <property type="entry name" value="NADPH OXIDASE"/>
    <property type="match status" value="1"/>
</dbReference>
<evidence type="ECO:0000259" key="7">
    <source>
        <dbReference type="PROSITE" id="PS51384"/>
    </source>
</evidence>
<keyword evidence="3 6" id="KW-1133">Transmembrane helix</keyword>
<dbReference type="SUPFAM" id="SSF52343">
    <property type="entry name" value="Ferredoxin reductase-like, C-terminal NADP-linked domain"/>
    <property type="match status" value="1"/>
</dbReference>
<feature type="transmembrane region" description="Helical" evidence="6">
    <location>
        <begin position="233"/>
        <end position="256"/>
    </location>
</feature>
<dbReference type="AlphaFoldDB" id="T0Q9B9"/>
<evidence type="ECO:0000256" key="3">
    <source>
        <dbReference type="ARBA" id="ARBA00022989"/>
    </source>
</evidence>
<feature type="transmembrane region" description="Helical" evidence="6">
    <location>
        <begin position="146"/>
        <end position="174"/>
    </location>
</feature>
<evidence type="ECO:0000313" key="9">
    <source>
        <dbReference type="Proteomes" id="UP000030762"/>
    </source>
</evidence>
<dbReference type="OrthoDB" id="75426at2759"/>
<dbReference type="Gene3D" id="3.40.50.80">
    <property type="entry name" value="Nucleotide-binding domain of ferredoxin-NADP reductase (FNR) module"/>
    <property type="match status" value="2"/>
</dbReference>
<dbReference type="Gene3D" id="2.40.30.10">
    <property type="entry name" value="Translation factors"/>
    <property type="match status" value="1"/>
</dbReference>
<dbReference type="SFLD" id="SFLDG01168">
    <property type="entry name" value="Ferric_reductase_subgroup_(FRE"/>
    <property type="match status" value="1"/>
</dbReference>
<keyword evidence="2 6" id="KW-0812">Transmembrane</keyword>
<feature type="transmembrane region" description="Helical" evidence="6">
    <location>
        <begin position="330"/>
        <end position="347"/>
    </location>
</feature>
<dbReference type="SFLD" id="SFLDS00052">
    <property type="entry name" value="Ferric_Reductase_Domain"/>
    <property type="match status" value="1"/>
</dbReference>
<dbReference type="RefSeq" id="XP_008615102.1">
    <property type="nucleotide sequence ID" value="XM_008616880.1"/>
</dbReference>
<dbReference type="eggNOG" id="KOG0039">
    <property type="taxonomic scope" value="Eukaryota"/>
</dbReference>
<dbReference type="InterPro" id="IPR017927">
    <property type="entry name" value="FAD-bd_FR_type"/>
</dbReference>
<proteinExistence type="predicted"/>
<reference evidence="8 9" key="1">
    <citation type="submission" date="2012-04" db="EMBL/GenBank/DDBJ databases">
        <title>The Genome Sequence of Saprolegnia declina VS20.</title>
        <authorList>
            <consortium name="The Broad Institute Genome Sequencing Platform"/>
            <person name="Russ C."/>
            <person name="Nusbaum C."/>
            <person name="Tyler B."/>
            <person name="van West P."/>
            <person name="Dieguez-Uribeondo J."/>
            <person name="de Bruijn I."/>
            <person name="Tripathy S."/>
            <person name="Jiang R."/>
            <person name="Young S.K."/>
            <person name="Zeng Q."/>
            <person name="Gargeya S."/>
            <person name="Fitzgerald M."/>
            <person name="Haas B."/>
            <person name="Abouelleil A."/>
            <person name="Alvarado L."/>
            <person name="Arachchi H.M."/>
            <person name="Berlin A."/>
            <person name="Chapman S.B."/>
            <person name="Goldberg J."/>
            <person name="Griggs A."/>
            <person name="Gujja S."/>
            <person name="Hansen M."/>
            <person name="Howarth C."/>
            <person name="Imamovic A."/>
            <person name="Larimer J."/>
            <person name="McCowen C."/>
            <person name="Montmayeur A."/>
            <person name="Murphy C."/>
            <person name="Neiman D."/>
            <person name="Pearson M."/>
            <person name="Priest M."/>
            <person name="Roberts A."/>
            <person name="Saif S."/>
            <person name="Shea T."/>
            <person name="Sisk P."/>
            <person name="Sykes S."/>
            <person name="Wortman J."/>
            <person name="Nusbaum C."/>
            <person name="Birren B."/>
        </authorList>
    </citation>
    <scope>NUCLEOTIDE SEQUENCE [LARGE SCALE GENOMIC DNA]</scope>
    <source>
        <strain evidence="8 9">VS20</strain>
    </source>
</reference>
<keyword evidence="5 6" id="KW-0472">Membrane</keyword>
<name>T0Q9B9_SAPDV</name>
<protein>
    <recommendedName>
        <fullName evidence="7">FAD-binding FR-type domain-containing protein</fullName>
    </recommendedName>
</protein>
<comment type="subcellular location">
    <subcellularLocation>
        <location evidence="1">Membrane</location>
        <topology evidence="1">Multi-pass membrane protein</topology>
    </subcellularLocation>
</comment>
<dbReference type="PROSITE" id="PS51384">
    <property type="entry name" value="FAD_FR"/>
    <property type="match status" value="1"/>
</dbReference>
<evidence type="ECO:0000256" key="2">
    <source>
        <dbReference type="ARBA" id="ARBA00022692"/>
    </source>
</evidence>
<evidence type="ECO:0000313" key="8">
    <source>
        <dbReference type="EMBL" id="EQC31261.1"/>
    </source>
</evidence>
<evidence type="ECO:0000256" key="4">
    <source>
        <dbReference type="ARBA" id="ARBA00023002"/>
    </source>
</evidence>
<dbReference type="Proteomes" id="UP000030762">
    <property type="component" value="Unassembled WGS sequence"/>
</dbReference>
<dbReference type="OMA" id="CYMIVWA"/>
<dbReference type="VEuPathDB" id="FungiDB:SDRG_10866"/>
<dbReference type="InterPro" id="IPR050369">
    <property type="entry name" value="RBOH/FRE"/>
</dbReference>
<accession>T0Q9B9</accession>
<dbReference type="InParanoid" id="T0Q9B9"/>
<feature type="transmembrane region" description="Helical" evidence="6">
    <location>
        <begin position="276"/>
        <end position="296"/>
    </location>
</feature>
<dbReference type="SUPFAM" id="SSF63380">
    <property type="entry name" value="Riboflavin synthase domain-like"/>
    <property type="match status" value="1"/>
</dbReference>
<dbReference type="STRING" id="1156394.T0Q9B9"/>
<dbReference type="InterPro" id="IPR017938">
    <property type="entry name" value="Riboflavin_synthase-like_b-brl"/>
</dbReference>
<sequence length="706" mass="78815">MCLDLQLVPQLAARMASQPDFHAVATPKPNEALHLQHDVNEVETPSKLALVAHWTAGALLAFSAFSVTVIFTPMVVPITTDFLNPLWDVDPKVKNSGRPEMVNDSYFFFGVILPVVVAFLLVRLVSKGASFPVPGLSHLLKRKPRIFGSLVSYGEILFLLVVAVGNIIFFYYYYSTRVKAGSKTQEKIKLAAKALGYSAMYNMVFLALPASRHCFWMEWLGIPFAHAVKYHRWLGVATILCATVHVAFYIQVYVAANDAMTLLPCFGCDVAKEGKMNWIITFGWIAFWCMVVMGLTSLPYVRRHYYKVFYYTHFLFIPATAFAIMHYANIAIYLFATIVLYIGNRMMSSATIQAPVVVQKAAAHPHDVTELTFECATSYHAGDIVYLKVPSVSKTQWHPFSVASTPLHTPGSLTVYIKSRGQWSGQVHEYIRQCTASGIDPVVYMDGGYVSPAPVSASYEKVVFIGGGIGVTPLLGQIMHTLHAQSWQDVHLVWHVRDARMMAQFQQWFHEATSLSSHLHLHLFVTATSPASEIASRNHVFDLKSSTVAPRPYANVSTLRQVLLFVAAFFGAGSLFVAVHYNTKITTADPSYWPLQRLVEFLAIVIGAYWAYVVVLVKPYTPMPVARSQVDEYPKEPTMSTDAFVERYNVQQGRMDWSRFFAGLADTTAASASIGVFVSGPKTLLRAIEAETHASRFDLHHEEFEL</sequence>
<feature type="transmembrane region" description="Helical" evidence="6">
    <location>
        <begin position="562"/>
        <end position="581"/>
    </location>
</feature>
<dbReference type="Pfam" id="PF08030">
    <property type="entry name" value="NAD_binding_6"/>
    <property type="match status" value="1"/>
</dbReference>